<feature type="compositionally biased region" description="Basic and acidic residues" evidence="1">
    <location>
        <begin position="235"/>
        <end position="246"/>
    </location>
</feature>
<dbReference type="VEuPathDB" id="FungiDB:DNF11_1279"/>
<dbReference type="EMBL" id="CP033149">
    <property type="protein sequence ID" value="AYO42229.1"/>
    <property type="molecule type" value="Genomic_DNA"/>
</dbReference>
<evidence type="ECO:0000313" key="2">
    <source>
        <dbReference type="EMBL" id="AYO42229.1"/>
    </source>
</evidence>
<feature type="compositionally biased region" description="Polar residues" evidence="1">
    <location>
        <begin position="223"/>
        <end position="234"/>
    </location>
</feature>
<dbReference type="STRING" id="425264.A0A3G2S4B3"/>
<dbReference type="AlphaFoldDB" id="A0A3G2S4B3"/>
<feature type="region of interest" description="Disordered" evidence="1">
    <location>
        <begin position="108"/>
        <end position="129"/>
    </location>
</feature>
<feature type="compositionally biased region" description="Basic and acidic residues" evidence="1">
    <location>
        <begin position="454"/>
        <end position="480"/>
    </location>
</feature>
<gene>
    <name evidence="2" type="ORF">DNF11_1279</name>
</gene>
<feature type="region of interest" description="Disordered" evidence="1">
    <location>
        <begin position="149"/>
        <end position="254"/>
    </location>
</feature>
<proteinExistence type="predicted"/>
<organism evidence="2 3">
    <name type="scientific">Malassezia restricta (strain ATCC 96810 / NBRC 103918 / CBS 7877)</name>
    <name type="common">Seborrheic dermatitis infection agent</name>
    <dbReference type="NCBI Taxonomy" id="425264"/>
    <lineage>
        <taxon>Eukaryota</taxon>
        <taxon>Fungi</taxon>
        <taxon>Dikarya</taxon>
        <taxon>Basidiomycota</taxon>
        <taxon>Ustilaginomycotina</taxon>
        <taxon>Malasseziomycetes</taxon>
        <taxon>Malasseziales</taxon>
        <taxon>Malasseziaceae</taxon>
        <taxon>Malassezia</taxon>
    </lineage>
</organism>
<feature type="compositionally biased region" description="Acidic residues" evidence="1">
    <location>
        <begin position="180"/>
        <end position="222"/>
    </location>
</feature>
<feature type="compositionally biased region" description="Polar residues" evidence="1">
    <location>
        <begin position="315"/>
        <end position="334"/>
    </location>
</feature>
<evidence type="ECO:0000313" key="3">
    <source>
        <dbReference type="Proteomes" id="UP000269793"/>
    </source>
</evidence>
<keyword evidence="3" id="KW-1185">Reference proteome</keyword>
<accession>A0A3G2S4B3</accession>
<feature type="region of interest" description="Disordered" evidence="1">
    <location>
        <begin position="308"/>
        <end position="486"/>
    </location>
</feature>
<name>A0A3G2S4B3_MALR7</name>
<dbReference type="OrthoDB" id="9451547at2759"/>
<reference evidence="2 3" key="1">
    <citation type="submission" date="2018-10" db="EMBL/GenBank/DDBJ databases">
        <title>Complete genome sequence of Malassezia restricta CBS 7877.</title>
        <authorList>
            <person name="Morand S.C."/>
            <person name="Bertignac M."/>
            <person name="Iltis A."/>
            <person name="Kolder I."/>
            <person name="Pirovano W."/>
            <person name="Jourdain R."/>
            <person name="Clavaud C."/>
        </authorList>
    </citation>
    <scope>NUCLEOTIDE SEQUENCE [LARGE SCALE GENOMIC DNA]</scope>
    <source>
        <strain evidence="2 3">CBS 7877</strain>
    </source>
</reference>
<feature type="compositionally biased region" description="Low complexity" evidence="1">
    <location>
        <begin position="385"/>
        <end position="417"/>
    </location>
</feature>
<protein>
    <submittedName>
        <fullName evidence="2">Uncharacterized protein</fullName>
    </submittedName>
</protein>
<evidence type="ECO:0000256" key="1">
    <source>
        <dbReference type="SAM" id="MobiDB-lite"/>
    </source>
</evidence>
<sequence length="486" mass="55355">MLTVFETLWYACLAYTGFILYRRWVVYSRTRHFILEQRRKAGIPDSDHRSLPEAAADAAARRQIDYEKQLQSSDDVFRPHVSRSKALHSGFAPKAVFRPIPVPDVEQEAKTARAPPLEDPETFYGPRVSRRLHSTPILAAKKRMADEISEAPEVEQRRSTVPRRVRRKVSVEAPDLHEAEEAEAMDEEVEENASEEEIESSMDEEDISYDDDSEDMDEEETGQVESQPASTSMKRSADTSADHAPGDEWTDANGLRWCIGDDGIPRRAVMLIEMRPKYSMPRDTVHPDAQLRVPTYVERFLSHEEYEEAKRKKQLSWQHELSHAKGSSPSSFQSDDVEDSLASMVARRSRGQASRKGAHDLLFSDMMRSRRPNASSADESPSNISMSDASFDDSASFSSSFRADQSDLSGRLRLSRSTASPMRRDGLPSKSLPLLQQRYTRMYAPSPLSSPARRALDPEAKRKREERLMSRIRDEREKSRRSNQNS</sequence>
<feature type="compositionally biased region" description="Polar residues" evidence="1">
    <location>
        <begin position="372"/>
        <end position="384"/>
    </location>
</feature>
<dbReference type="Proteomes" id="UP000269793">
    <property type="component" value="Chromosome II"/>
</dbReference>